<comment type="subcellular location">
    <subcellularLocation>
        <location evidence="1">Cytoplasm</location>
    </subcellularLocation>
</comment>
<comment type="caution">
    <text evidence="15">The sequence shown here is derived from an EMBL/GenBank/DDBJ whole genome shotgun (WGS) entry which is preliminary data.</text>
</comment>
<dbReference type="InterPro" id="IPR011608">
    <property type="entry name" value="PRD"/>
</dbReference>
<keyword evidence="8" id="KW-0010">Activator</keyword>
<evidence type="ECO:0000256" key="3">
    <source>
        <dbReference type="ARBA" id="ARBA00022490"/>
    </source>
</evidence>
<keyword evidence="6" id="KW-0598">Phosphotransferase system</keyword>
<keyword evidence="5" id="KW-0808">Transferase</keyword>
<gene>
    <name evidence="15" type="ORF">CHH72_15770</name>
</gene>
<dbReference type="PROSITE" id="PS51099">
    <property type="entry name" value="PTS_EIIB_TYPE_2"/>
    <property type="match status" value="1"/>
</dbReference>
<evidence type="ECO:0000256" key="8">
    <source>
        <dbReference type="ARBA" id="ARBA00023159"/>
    </source>
</evidence>
<dbReference type="PROSITE" id="PS51094">
    <property type="entry name" value="PTS_EIIA_TYPE_2"/>
    <property type="match status" value="1"/>
</dbReference>
<evidence type="ECO:0000259" key="12">
    <source>
        <dbReference type="PROSITE" id="PS51094"/>
    </source>
</evidence>
<dbReference type="EMBL" id="NPCC01000025">
    <property type="protein sequence ID" value="PAE87922.1"/>
    <property type="molecule type" value="Genomic_DNA"/>
</dbReference>
<dbReference type="Pfam" id="PF00874">
    <property type="entry name" value="PRD"/>
    <property type="match status" value="1"/>
</dbReference>
<keyword evidence="4" id="KW-0597">Phosphoprotein</keyword>
<evidence type="ECO:0000256" key="5">
    <source>
        <dbReference type="ARBA" id="ARBA00022679"/>
    </source>
</evidence>
<evidence type="ECO:0000256" key="1">
    <source>
        <dbReference type="ARBA" id="ARBA00004496"/>
    </source>
</evidence>
<dbReference type="InterPro" id="IPR051351">
    <property type="entry name" value="Ascorbate-PTS_EIIA_comp"/>
</dbReference>
<evidence type="ECO:0000256" key="10">
    <source>
        <dbReference type="ARBA" id="ARBA00041175"/>
    </source>
</evidence>
<dbReference type="GO" id="GO:0006355">
    <property type="term" value="P:regulation of DNA-templated transcription"/>
    <property type="evidence" value="ECO:0007669"/>
    <property type="project" value="InterPro"/>
</dbReference>
<dbReference type="InterPro" id="IPR036095">
    <property type="entry name" value="PTS_EIIB-like_sf"/>
</dbReference>
<dbReference type="GO" id="GO:0008982">
    <property type="term" value="F:protein-N(PI)-phosphohistidine-sugar phosphotransferase activity"/>
    <property type="evidence" value="ECO:0007669"/>
    <property type="project" value="InterPro"/>
</dbReference>
<evidence type="ECO:0000256" key="7">
    <source>
        <dbReference type="ARBA" id="ARBA00022777"/>
    </source>
</evidence>
<dbReference type="PANTHER" id="PTHR36203:SF1">
    <property type="entry name" value="ASCORBATE-SPECIFIC PTS SYSTEM EIIA COMPONENT"/>
    <property type="match status" value="1"/>
</dbReference>
<evidence type="ECO:0000313" key="15">
    <source>
        <dbReference type="EMBL" id="PAE87922.1"/>
    </source>
</evidence>
<keyword evidence="3" id="KW-0963">Cytoplasm</keyword>
<dbReference type="InterPro" id="IPR002178">
    <property type="entry name" value="PTS_EIIA_type-2_dom"/>
</dbReference>
<evidence type="ECO:0000256" key="11">
    <source>
        <dbReference type="ARBA" id="ARBA00042072"/>
    </source>
</evidence>
<evidence type="ECO:0000313" key="16">
    <source>
        <dbReference type="Proteomes" id="UP000216207"/>
    </source>
</evidence>
<dbReference type="GO" id="GO:0016301">
    <property type="term" value="F:kinase activity"/>
    <property type="evidence" value="ECO:0007669"/>
    <property type="project" value="UniProtKB-KW"/>
</dbReference>
<dbReference type="InterPro" id="IPR007737">
    <property type="entry name" value="Mga_HTH"/>
</dbReference>
<dbReference type="GO" id="GO:0009401">
    <property type="term" value="P:phosphoenolpyruvate-dependent sugar phosphotransferase system"/>
    <property type="evidence" value="ECO:0007669"/>
    <property type="project" value="UniProtKB-KW"/>
</dbReference>
<dbReference type="Proteomes" id="UP000216207">
    <property type="component" value="Unassembled WGS sequence"/>
</dbReference>
<dbReference type="PROSITE" id="PS51372">
    <property type="entry name" value="PRD_2"/>
    <property type="match status" value="1"/>
</dbReference>
<dbReference type="InterPro" id="IPR036388">
    <property type="entry name" value="WH-like_DNA-bd_sf"/>
</dbReference>
<dbReference type="InterPro" id="IPR016152">
    <property type="entry name" value="PTrfase/Anion_transptr"/>
</dbReference>
<accession>A0A268NWN7</accession>
<feature type="domain" description="PRD" evidence="14">
    <location>
        <begin position="286"/>
        <end position="393"/>
    </location>
</feature>
<dbReference type="Gene3D" id="3.40.930.10">
    <property type="entry name" value="Mannitol-specific EII, Chain A"/>
    <property type="match status" value="1"/>
</dbReference>
<dbReference type="SUPFAM" id="SSF63520">
    <property type="entry name" value="PTS-regulatory domain, PRD"/>
    <property type="match status" value="1"/>
</dbReference>
<dbReference type="Pfam" id="PF00359">
    <property type="entry name" value="PTS_EIIA_2"/>
    <property type="match status" value="1"/>
</dbReference>
<sequence>MLMLQQRSLNILELIMGNHNITMKDLEVKTLLTRRQINYDLTRINDWLLQNKFKEIKKQGKEGFLFQNDTNEVLKALLKENVKYILNEDERLMAIYLYLYVSREEISLFHFTEMLDVSRGTINDDLKKLANQLEDYSLKLSYSRLRGYHIEGEESTIKYVALLLITKLIDDNRSHYIFHLIMEEQGLSLFNKLTSVCKTCFYKANIHFSDNDLLKVTYIATFILMRGRGIKEDFLQENNFVFEGHNEYAVAGEILDKLGMAHNEHIEFLTSLLLAFSIGDSYLNTSDYPMLKKIIEKIMIKLEVSYGIQLNSKEEVLEQVYAHFRPAYYRIIFQYPIVNPLKDKIKKQYNALFKLLKDILEPLNLPNNITVSDDEIAYLTIHFATLIDIDVTTVNSTKMIKAAIVCPNGTGISLLLYKELKNIFPKVYFLKPIPISKLDSLRDDIDIIFSTKLIKATQPILVVSPIMNNLEKATLIKNFYRKIGKTVVTENYYVEDLLKVIIKHAVVKRPSELKEELNNLILNYSYVDGIEGRQPMLSEIVTKDLIQLNVEAVDWKDAIKKSATSLVNHHKITEGYVKAMIDSAEESGPYIVITKHVALPHARPEDGANELAISITTLKKPVEFGNSENDPVKYVFCLSALDNITHLNALSELVGLLGDRAFYETLEKAKEPSEIINFIEKYEEEMSLS</sequence>
<dbReference type="Pfam" id="PF05043">
    <property type="entry name" value="Mga"/>
    <property type="match status" value="1"/>
</dbReference>
<evidence type="ECO:0000259" key="13">
    <source>
        <dbReference type="PROSITE" id="PS51099"/>
    </source>
</evidence>
<dbReference type="InterPro" id="IPR013011">
    <property type="entry name" value="PTS_EIIB_2"/>
</dbReference>
<proteinExistence type="predicted"/>
<dbReference type="CDD" id="cd05568">
    <property type="entry name" value="PTS_IIB_bgl_like"/>
    <property type="match status" value="1"/>
</dbReference>
<dbReference type="Gene3D" id="3.40.50.2300">
    <property type="match status" value="1"/>
</dbReference>
<dbReference type="PANTHER" id="PTHR36203">
    <property type="entry name" value="ASCORBATE-SPECIFIC PTS SYSTEM EIIA COMPONENT"/>
    <property type="match status" value="1"/>
</dbReference>
<feature type="domain" description="PTS EIIA type-2" evidence="12">
    <location>
        <begin position="539"/>
        <end position="682"/>
    </location>
</feature>
<dbReference type="AlphaFoldDB" id="A0A268NWN7"/>
<organism evidence="15 16">
    <name type="scientific">Shouchella clausii</name>
    <name type="common">Alkalihalobacillus clausii</name>
    <dbReference type="NCBI Taxonomy" id="79880"/>
    <lineage>
        <taxon>Bacteria</taxon>
        <taxon>Bacillati</taxon>
        <taxon>Bacillota</taxon>
        <taxon>Bacilli</taxon>
        <taxon>Bacillales</taxon>
        <taxon>Bacillaceae</taxon>
        <taxon>Shouchella</taxon>
    </lineage>
</organism>
<evidence type="ECO:0000256" key="4">
    <source>
        <dbReference type="ARBA" id="ARBA00022553"/>
    </source>
</evidence>
<name>A0A268NWN7_SHOCL</name>
<reference evidence="15 16" key="1">
    <citation type="submission" date="2017-07" db="EMBL/GenBank/DDBJ databases">
        <title>Isolation and whole genome analysis of endospore-forming bacteria from heroin.</title>
        <authorList>
            <person name="Kalinowski J."/>
            <person name="Ahrens B."/>
            <person name="Al-Dilaimi A."/>
            <person name="Winkler A."/>
            <person name="Wibberg D."/>
            <person name="Schleenbecker U."/>
            <person name="Ruckert C."/>
            <person name="Wolfel R."/>
            <person name="Grass G."/>
        </authorList>
    </citation>
    <scope>NUCLEOTIDE SEQUENCE [LARGE SCALE GENOMIC DNA]</scope>
    <source>
        <strain evidence="15 16">7539</strain>
    </source>
</reference>
<evidence type="ECO:0000256" key="9">
    <source>
        <dbReference type="ARBA" id="ARBA00037387"/>
    </source>
</evidence>
<dbReference type="Gene3D" id="1.10.1790.10">
    <property type="entry name" value="PRD domain"/>
    <property type="match status" value="1"/>
</dbReference>
<evidence type="ECO:0000259" key="14">
    <source>
        <dbReference type="PROSITE" id="PS51372"/>
    </source>
</evidence>
<dbReference type="SUPFAM" id="SSF55804">
    <property type="entry name" value="Phoshotransferase/anion transport protein"/>
    <property type="match status" value="1"/>
</dbReference>
<keyword evidence="7" id="KW-0418">Kinase</keyword>
<dbReference type="SUPFAM" id="SSF52794">
    <property type="entry name" value="PTS system IIB component-like"/>
    <property type="match status" value="1"/>
</dbReference>
<protein>
    <recommendedName>
        <fullName evidence="10">Ascorbate-specific PTS system EIIA component</fullName>
    </recommendedName>
    <alternativeName>
        <fullName evidence="11">Ascorbate-specific phosphotransferase enzyme IIA component</fullName>
    </alternativeName>
</protein>
<feature type="domain" description="PTS EIIB type-2" evidence="13">
    <location>
        <begin position="400"/>
        <end position="487"/>
    </location>
</feature>
<evidence type="ECO:0000256" key="2">
    <source>
        <dbReference type="ARBA" id="ARBA00022448"/>
    </source>
</evidence>
<dbReference type="CDD" id="cd00211">
    <property type="entry name" value="PTS_IIA_fru"/>
    <property type="match status" value="1"/>
</dbReference>
<comment type="function">
    <text evidence="9">The phosphoenolpyruvate-dependent sugar phosphotransferase system (sugar PTS), a major carbohydrate active transport system, catalyzes the phosphorylation of incoming sugar substrates concomitantly with their translocation across the cell membrane. The enzyme II UlaABC PTS system is involved in ascorbate transport.</text>
</comment>
<evidence type="ECO:0000256" key="6">
    <source>
        <dbReference type="ARBA" id="ARBA00022683"/>
    </source>
</evidence>
<keyword evidence="2" id="KW-0813">Transport</keyword>
<dbReference type="GO" id="GO:0005737">
    <property type="term" value="C:cytoplasm"/>
    <property type="evidence" value="ECO:0007669"/>
    <property type="project" value="UniProtKB-SubCell"/>
</dbReference>
<dbReference type="Gene3D" id="1.10.10.10">
    <property type="entry name" value="Winged helix-like DNA-binding domain superfamily/Winged helix DNA-binding domain"/>
    <property type="match status" value="1"/>
</dbReference>
<dbReference type="InterPro" id="IPR036634">
    <property type="entry name" value="PRD_sf"/>
</dbReference>